<name>A0ABZ2K666_9BACT</name>
<keyword evidence="2" id="KW-1185">Reference proteome</keyword>
<reference evidence="1 2" key="1">
    <citation type="submission" date="2021-12" db="EMBL/GenBank/DDBJ databases">
        <title>Discovery of the Pendulisporaceae a myxobacterial family with distinct sporulation behavior and unique specialized metabolism.</title>
        <authorList>
            <person name="Garcia R."/>
            <person name="Popoff A."/>
            <person name="Bader C.D."/>
            <person name="Loehr J."/>
            <person name="Walesch S."/>
            <person name="Walt C."/>
            <person name="Boldt J."/>
            <person name="Bunk B."/>
            <person name="Haeckl F.J.F.P.J."/>
            <person name="Gunesch A.P."/>
            <person name="Birkelbach J."/>
            <person name="Nuebel U."/>
            <person name="Pietschmann T."/>
            <person name="Bach T."/>
            <person name="Mueller R."/>
        </authorList>
    </citation>
    <scope>NUCLEOTIDE SEQUENCE [LARGE SCALE GENOMIC DNA]</scope>
    <source>
        <strain evidence="1 2">MSr12523</strain>
    </source>
</reference>
<dbReference type="PANTHER" id="PTHR43798:SF33">
    <property type="entry name" value="HYDROLASE, PUTATIVE (AFU_ORTHOLOGUE AFUA_2G14860)-RELATED"/>
    <property type="match status" value="1"/>
</dbReference>
<dbReference type="InterPro" id="IPR050266">
    <property type="entry name" value="AB_hydrolase_sf"/>
</dbReference>
<dbReference type="PANTHER" id="PTHR43798">
    <property type="entry name" value="MONOACYLGLYCEROL LIPASE"/>
    <property type="match status" value="1"/>
</dbReference>
<keyword evidence="1" id="KW-0378">Hydrolase</keyword>
<gene>
    <name evidence="1" type="ORF">LZC95_48025</name>
</gene>
<dbReference type="GO" id="GO:0016787">
    <property type="term" value="F:hydrolase activity"/>
    <property type="evidence" value="ECO:0007669"/>
    <property type="project" value="UniProtKB-KW"/>
</dbReference>
<evidence type="ECO:0000313" key="2">
    <source>
        <dbReference type="Proteomes" id="UP001379533"/>
    </source>
</evidence>
<evidence type="ECO:0000313" key="1">
    <source>
        <dbReference type="EMBL" id="WXA94181.1"/>
    </source>
</evidence>
<dbReference type="InterPro" id="IPR029058">
    <property type="entry name" value="AB_hydrolase_fold"/>
</dbReference>
<accession>A0ABZ2K666</accession>
<proteinExistence type="predicted"/>
<dbReference type="Gene3D" id="3.40.50.1820">
    <property type="entry name" value="alpha/beta hydrolase"/>
    <property type="match status" value="1"/>
</dbReference>
<dbReference type="Proteomes" id="UP001379533">
    <property type="component" value="Chromosome"/>
</dbReference>
<protein>
    <submittedName>
        <fullName evidence="1">Alpha/beta hydrolase</fullName>
    </submittedName>
</protein>
<organism evidence="1 2">
    <name type="scientific">Pendulispora brunnea</name>
    <dbReference type="NCBI Taxonomy" id="2905690"/>
    <lineage>
        <taxon>Bacteria</taxon>
        <taxon>Pseudomonadati</taxon>
        <taxon>Myxococcota</taxon>
        <taxon>Myxococcia</taxon>
        <taxon>Myxococcales</taxon>
        <taxon>Sorangiineae</taxon>
        <taxon>Pendulisporaceae</taxon>
        <taxon>Pendulispora</taxon>
    </lineage>
</organism>
<dbReference type="EMBL" id="CP089982">
    <property type="protein sequence ID" value="WXA94181.1"/>
    <property type="molecule type" value="Genomic_DNA"/>
</dbReference>
<dbReference type="SUPFAM" id="SSF53474">
    <property type="entry name" value="alpha/beta-Hydrolases"/>
    <property type="match status" value="1"/>
</dbReference>
<sequence>MSEIKMPTLILVGERDFVCSVKMANIMHQGIQGSHMAVLPNAGHMVHFEVPQEHARAIHEFVASLG</sequence>